<accession>A0ABM1QW44</accession>
<dbReference type="GeneID" id="104739833"/>
<dbReference type="RefSeq" id="XP_019090982.1">
    <property type="nucleotide sequence ID" value="XM_019235437.1"/>
</dbReference>
<organism evidence="2 3">
    <name type="scientific">Camelina sativa</name>
    <name type="common">False flax</name>
    <name type="synonym">Myagrum sativum</name>
    <dbReference type="NCBI Taxonomy" id="90675"/>
    <lineage>
        <taxon>Eukaryota</taxon>
        <taxon>Viridiplantae</taxon>
        <taxon>Streptophyta</taxon>
        <taxon>Embryophyta</taxon>
        <taxon>Tracheophyta</taxon>
        <taxon>Spermatophyta</taxon>
        <taxon>Magnoliopsida</taxon>
        <taxon>eudicotyledons</taxon>
        <taxon>Gunneridae</taxon>
        <taxon>Pentapetalae</taxon>
        <taxon>rosids</taxon>
        <taxon>malvids</taxon>
        <taxon>Brassicales</taxon>
        <taxon>Brassicaceae</taxon>
        <taxon>Camelineae</taxon>
        <taxon>Camelina</taxon>
    </lineage>
</organism>
<keyword evidence="2" id="KW-1185">Reference proteome</keyword>
<name>A0ABM1QW44_CAMSA</name>
<feature type="domain" description="NYN" evidence="1">
    <location>
        <begin position="438"/>
        <end position="555"/>
    </location>
</feature>
<dbReference type="Pfam" id="PF01936">
    <property type="entry name" value="NYN"/>
    <property type="match status" value="1"/>
</dbReference>
<evidence type="ECO:0000313" key="2">
    <source>
        <dbReference type="Proteomes" id="UP000694864"/>
    </source>
</evidence>
<dbReference type="InterPro" id="IPR024768">
    <property type="entry name" value="Marf1"/>
</dbReference>
<dbReference type="PANTHER" id="PTHR14379">
    <property type="entry name" value="LIMKAIN B LKAP"/>
    <property type="match status" value="1"/>
</dbReference>
<evidence type="ECO:0000259" key="1">
    <source>
        <dbReference type="Pfam" id="PF01936"/>
    </source>
</evidence>
<protein>
    <submittedName>
        <fullName evidence="3">Uncharacterized protein LOC104739833</fullName>
    </submittedName>
</protein>
<proteinExistence type="predicted"/>
<dbReference type="InterPro" id="IPR021139">
    <property type="entry name" value="NYN"/>
</dbReference>
<evidence type="ECO:0000313" key="3">
    <source>
        <dbReference type="RefSeq" id="XP_019090982.1"/>
    </source>
</evidence>
<dbReference type="CDD" id="cd10910">
    <property type="entry name" value="PIN_limkain_b1_N_like"/>
    <property type="match status" value="3"/>
</dbReference>
<dbReference type="Proteomes" id="UP000694864">
    <property type="component" value="Chromosome 14"/>
</dbReference>
<reference evidence="3" key="2">
    <citation type="submission" date="2025-08" db="UniProtKB">
        <authorList>
            <consortium name="RefSeq"/>
        </authorList>
    </citation>
    <scope>IDENTIFICATION</scope>
    <source>
        <tissue evidence="3">Leaf</tissue>
    </source>
</reference>
<reference evidence="2" key="1">
    <citation type="journal article" date="2014" name="Nat. Commun.">
        <title>The emerging biofuel crop Camelina sativa retains a highly undifferentiated hexaploid genome structure.</title>
        <authorList>
            <person name="Kagale S."/>
            <person name="Koh C."/>
            <person name="Nixon J."/>
            <person name="Bollina V."/>
            <person name="Clarke W.E."/>
            <person name="Tuteja R."/>
            <person name="Spillane C."/>
            <person name="Robinson S.J."/>
            <person name="Links M.G."/>
            <person name="Clarke C."/>
            <person name="Higgins E.E."/>
            <person name="Huebert T."/>
            <person name="Sharpe A.G."/>
            <person name="Parkin I.A."/>
        </authorList>
    </citation>
    <scope>NUCLEOTIDE SEQUENCE [LARGE SCALE GENOMIC DNA]</scope>
    <source>
        <strain evidence="2">cv. DH55</strain>
    </source>
</reference>
<sequence length="638" mass="71566">MKNATRKQARAVTRVFWDINLCPVPSGFSPRRVRPCIKRFLEKYGYYGPLTIIAAGVLTDVPVDILREVFSSGISLTNVPYGSSDTAELVFTLTYEDPALANIMVISDPNFFPDISPVSLRFSSKPSSERCVYSGRREEKTETGVSACWNCWLCCRDPPGHDFENFATHLYDEEHQQLMLDLPPNDNDVTRPVYFDRTLMVRKQPKSFSLSHLDVHFVINQAWDWLPLTRAKRSEALTLVFWDINTCPVPHSCDARLVGPRIKRFLEKKGCFGPLTIIAVGLLTDLPIDILRRVYSSGIFLTNVPYGSQTDSTDTERLISEFIASYPHPANIMVISDSKISSSHQSYLERMGYNLLQYDSLERFLPADSGGLKEYKCCETGESAYWFCSLCQSGVANNGFDNFTMHISSGQHQQELLDLDLLPTPPSKGPEKNLEAVTSVFWDINRCPVPTGFDPRLVGPSIKRFLKNSGYSGPLTITAAGVLQDVPNDILRGVYAGGISLDNSKVIYRPSDIEDSVLRYTFSNPPPANIMVISDPEVFPLIARYLESKGYSFLSESSIHHLTDSAGALEEDNKCSETGESASWMCSVCCEDVEEKGFEEFITHLSSRAHQRKMLDFLPMNVRFSRQEHGGESSKGKF</sequence>
<dbReference type="PANTHER" id="PTHR14379:SF19">
    <property type="entry name" value="ENDONUCLEASE OR GLYCOSYL HYDROLASE-RELATED"/>
    <property type="match status" value="1"/>
</dbReference>
<gene>
    <name evidence="3" type="primary">LOC104739833</name>
</gene>